<evidence type="ECO:0000256" key="11">
    <source>
        <dbReference type="PROSITE-ProRule" id="PRU00812"/>
    </source>
</evidence>
<keyword evidence="4 12" id="KW-0863">Zinc-finger</keyword>
<evidence type="ECO:0000256" key="2">
    <source>
        <dbReference type="ARBA" id="ARBA00005676"/>
    </source>
</evidence>
<gene>
    <name evidence="14" type="primary">Dwil\GK23863</name>
    <name evidence="14" type="ORF">Dwil_GK23863</name>
</gene>
<dbReference type="GO" id="GO:0005737">
    <property type="term" value="C:cytoplasm"/>
    <property type="evidence" value="ECO:0007669"/>
    <property type="project" value="TreeGrafter"/>
</dbReference>
<evidence type="ECO:0000256" key="6">
    <source>
        <dbReference type="ARBA" id="ARBA00022833"/>
    </source>
</evidence>
<accession>B4MTK8</accession>
<evidence type="ECO:0000256" key="5">
    <source>
        <dbReference type="ARBA" id="ARBA00022801"/>
    </source>
</evidence>
<dbReference type="PANTHER" id="PTHR14732">
    <property type="entry name" value="RNA POLYMERASE II SUBUNIT B1 CTD PHOSPHATASE RPAP2-RELATED"/>
    <property type="match status" value="1"/>
</dbReference>
<dbReference type="Proteomes" id="UP000007798">
    <property type="component" value="Unassembled WGS sequence"/>
</dbReference>
<dbReference type="GO" id="GO:0008420">
    <property type="term" value="F:RNA polymerase II CTD heptapeptide repeat phosphatase activity"/>
    <property type="evidence" value="ECO:0007669"/>
    <property type="project" value="UniProtKB-UniRule"/>
</dbReference>
<dbReference type="PANTHER" id="PTHR14732:SF0">
    <property type="entry name" value="RNA POLYMERASE II SUBUNIT B1 CTD PHOSPHATASE RPAP2-RELATED"/>
    <property type="match status" value="1"/>
</dbReference>
<dbReference type="SMR" id="B4MTK8"/>
<dbReference type="KEGG" id="dwi:6641533"/>
<dbReference type="FunCoup" id="B4MTK8">
    <property type="interactions" value="45"/>
</dbReference>
<evidence type="ECO:0000256" key="7">
    <source>
        <dbReference type="ARBA" id="ARBA00022912"/>
    </source>
</evidence>
<proteinExistence type="inferred from homology"/>
<protein>
    <recommendedName>
        <fullName evidence="12">RNA polymerase II subunit B1 CTD phosphatase RPAP2 homolog</fullName>
        <ecNumber evidence="12">3.1.3.16</ecNumber>
    </recommendedName>
</protein>
<name>B4MTK8_DROWI</name>
<comment type="function">
    <text evidence="12">Putative RNA polymerase II subunit B1 C-terminal domain (CTD) phosphatase involved in RNA polymerase II transcription regulation.</text>
</comment>
<dbReference type="InterPro" id="IPR038534">
    <property type="entry name" value="Rtr1/RPAP2_sf"/>
</dbReference>
<keyword evidence="6 12" id="KW-0862">Zinc</keyword>
<dbReference type="GO" id="GO:0043175">
    <property type="term" value="F:RNA polymerase core enzyme binding"/>
    <property type="evidence" value="ECO:0007669"/>
    <property type="project" value="UniProtKB-UniRule"/>
</dbReference>
<keyword evidence="3 12" id="KW-0479">Metal-binding</keyword>
<dbReference type="PhylomeDB" id="B4MTK8"/>
<dbReference type="EC" id="3.1.3.16" evidence="12"/>
<keyword evidence="7 12" id="KW-0904">Protein phosphatase</keyword>
<organism evidence="14 15">
    <name type="scientific">Drosophila willistoni</name>
    <name type="common">Fruit fly</name>
    <dbReference type="NCBI Taxonomy" id="7260"/>
    <lineage>
        <taxon>Eukaryota</taxon>
        <taxon>Metazoa</taxon>
        <taxon>Ecdysozoa</taxon>
        <taxon>Arthropoda</taxon>
        <taxon>Hexapoda</taxon>
        <taxon>Insecta</taxon>
        <taxon>Pterygota</taxon>
        <taxon>Neoptera</taxon>
        <taxon>Endopterygota</taxon>
        <taxon>Diptera</taxon>
        <taxon>Brachycera</taxon>
        <taxon>Muscomorpha</taxon>
        <taxon>Ephydroidea</taxon>
        <taxon>Drosophilidae</taxon>
        <taxon>Drosophila</taxon>
        <taxon>Sophophora</taxon>
    </lineage>
</organism>
<dbReference type="AlphaFoldDB" id="B4MTK8"/>
<dbReference type="InterPro" id="IPR039693">
    <property type="entry name" value="Rtr1/RPAP2"/>
</dbReference>
<evidence type="ECO:0000256" key="9">
    <source>
        <dbReference type="ARBA" id="ARBA00047761"/>
    </source>
</evidence>
<feature type="domain" description="RTR1-type" evidence="13">
    <location>
        <begin position="46"/>
        <end position="129"/>
    </location>
</feature>
<dbReference type="OMA" id="HINKLCG"/>
<comment type="similarity">
    <text evidence="2 11 12">Belongs to the RPAP2 family.</text>
</comment>
<evidence type="ECO:0000256" key="10">
    <source>
        <dbReference type="ARBA" id="ARBA00048336"/>
    </source>
</evidence>
<dbReference type="eggNOG" id="KOG4780">
    <property type="taxonomic scope" value="Eukaryota"/>
</dbReference>
<evidence type="ECO:0000313" key="15">
    <source>
        <dbReference type="Proteomes" id="UP000007798"/>
    </source>
</evidence>
<dbReference type="STRING" id="7260.B4MTK8"/>
<comment type="subcellular location">
    <subcellularLocation>
        <location evidence="1 12">Nucleus</location>
    </subcellularLocation>
</comment>
<evidence type="ECO:0000256" key="3">
    <source>
        <dbReference type="ARBA" id="ARBA00022723"/>
    </source>
</evidence>
<dbReference type="GO" id="GO:0008270">
    <property type="term" value="F:zinc ion binding"/>
    <property type="evidence" value="ECO:0007669"/>
    <property type="project" value="UniProtKB-KW"/>
</dbReference>
<dbReference type="InParanoid" id="B4MTK8"/>
<sequence length="140" mass="16186">MTTKNPDNLREQLIAAVLKKRKALARAQEIVVRLIEPNIQQDEFLSLLSEIDPHNYADIVEERSINKLCGYPLCSTALENVLSQKYKICGRQNKVYDITERKKFCSGHCFQASEYIKSQVPVSPLWLRDKEMKTKFQLLA</sequence>
<dbReference type="HOGENOM" id="CLU_121614_0_0_1"/>
<dbReference type="Gene3D" id="1.25.40.820">
    <property type="match status" value="1"/>
</dbReference>
<evidence type="ECO:0000259" key="13">
    <source>
        <dbReference type="PROSITE" id="PS51479"/>
    </source>
</evidence>
<keyword evidence="5 12" id="KW-0378">Hydrolase</keyword>
<comment type="catalytic activity">
    <reaction evidence="10 12">
        <text>O-phospho-L-threonyl-[protein] + H2O = L-threonyl-[protein] + phosphate</text>
        <dbReference type="Rhea" id="RHEA:47004"/>
        <dbReference type="Rhea" id="RHEA-COMP:11060"/>
        <dbReference type="Rhea" id="RHEA-COMP:11605"/>
        <dbReference type="ChEBI" id="CHEBI:15377"/>
        <dbReference type="ChEBI" id="CHEBI:30013"/>
        <dbReference type="ChEBI" id="CHEBI:43474"/>
        <dbReference type="ChEBI" id="CHEBI:61977"/>
        <dbReference type="EC" id="3.1.3.16"/>
    </reaction>
</comment>
<dbReference type="OrthoDB" id="2590500at2759"/>
<keyword evidence="15" id="KW-1185">Reference proteome</keyword>
<evidence type="ECO:0000256" key="12">
    <source>
        <dbReference type="RuleBase" id="RU367080"/>
    </source>
</evidence>
<dbReference type="GO" id="GO:0005634">
    <property type="term" value="C:nucleus"/>
    <property type="evidence" value="ECO:0007669"/>
    <property type="project" value="UniProtKB-SubCell"/>
</dbReference>
<dbReference type="InterPro" id="IPR007308">
    <property type="entry name" value="Rtr1/RPAP2_dom"/>
</dbReference>
<dbReference type="Pfam" id="PF04181">
    <property type="entry name" value="RPAP2_Rtr1"/>
    <property type="match status" value="1"/>
</dbReference>
<reference evidence="14 15" key="1">
    <citation type="journal article" date="2007" name="Nature">
        <title>Evolution of genes and genomes on the Drosophila phylogeny.</title>
        <authorList>
            <consortium name="Drosophila 12 Genomes Consortium"/>
            <person name="Clark A.G."/>
            <person name="Eisen M.B."/>
            <person name="Smith D.R."/>
            <person name="Bergman C.M."/>
            <person name="Oliver B."/>
            <person name="Markow T.A."/>
            <person name="Kaufman T.C."/>
            <person name="Kellis M."/>
            <person name="Gelbart W."/>
            <person name="Iyer V.N."/>
            <person name="Pollard D.A."/>
            <person name="Sackton T.B."/>
            <person name="Larracuente A.M."/>
            <person name="Singh N.D."/>
            <person name="Abad J.P."/>
            <person name="Abt D.N."/>
            <person name="Adryan B."/>
            <person name="Aguade M."/>
            <person name="Akashi H."/>
            <person name="Anderson W.W."/>
            <person name="Aquadro C.F."/>
            <person name="Ardell D.H."/>
            <person name="Arguello R."/>
            <person name="Artieri C.G."/>
            <person name="Barbash D.A."/>
            <person name="Barker D."/>
            <person name="Barsanti P."/>
            <person name="Batterham P."/>
            <person name="Batzoglou S."/>
            <person name="Begun D."/>
            <person name="Bhutkar A."/>
            <person name="Blanco E."/>
            <person name="Bosak S.A."/>
            <person name="Bradley R.K."/>
            <person name="Brand A.D."/>
            <person name="Brent M.R."/>
            <person name="Brooks A.N."/>
            <person name="Brown R.H."/>
            <person name="Butlin R.K."/>
            <person name="Caggese C."/>
            <person name="Calvi B.R."/>
            <person name="Bernardo de Carvalho A."/>
            <person name="Caspi A."/>
            <person name="Castrezana S."/>
            <person name="Celniker S.E."/>
            <person name="Chang J.L."/>
            <person name="Chapple C."/>
            <person name="Chatterji S."/>
            <person name="Chinwalla A."/>
            <person name="Civetta A."/>
            <person name="Clifton S.W."/>
            <person name="Comeron J.M."/>
            <person name="Costello J.C."/>
            <person name="Coyne J.A."/>
            <person name="Daub J."/>
            <person name="David R.G."/>
            <person name="Delcher A.L."/>
            <person name="Delehaunty K."/>
            <person name="Do C.B."/>
            <person name="Ebling H."/>
            <person name="Edwards K."/>
            <person name="Eickbush T."/>
            <person name="Evans J.D."/>
            <person name="Filipski A."/>
            <person name="Findeiss S."/>
            <person name="Freyhult E."/>
            <person name="Fulton L."/>
            <person name="Fulton R."/>
            <person name="Garcia A.C."/>
            <person name="Gardiner A."/>
            <person name="Garfield D.A."/>
            <person name="Garvin B.E."/>
            <person name="Gibson G."/>
            <person name="Gilbert D."/>
            <person name="Gnerre S."/>
            <person name="Godfrey J."/>
            <person name="Good R."/>
            <person name="Gotea V."/>
            <person name="Gravely B."/>
            <person name="Greenberg A.J."/>
            <person name="Griffiths-Jones S."/>
            <person name="Gross S."/>
            <person name="Guigo R."/>
            <person name="Gustafson E.A."/>
            <person name="Haerty W."/>
            <person name="Hahn M.W."/>
            <person name="Halligan D.L."/>
            <person name="Halpern A.L."/>
            <person name="Halter G.M."/>
            <person name="Han M.V."/>
            <person name="Heger A."/>
            <person name="Hillier L."/>
            <person name="Hinrichs A.S."/>
            <person name="Holmes I."/>
            <person name="Hoskins R.A."/>
            <person name="Hubisz M.J."/>
            <person name="Hultmark D."/>
            <person name="Huntley M.A."/>
            <person name="Jaffe D.B."/>
            <person name="Jagadeeshan S."/>
            <person name="Jeck W.R."/>
            <person name="Johnson J."/>
            <person name="Jones C.D."/>
            <person name="Jordan W.C."/>
            <person name="Karpen G.H."/>
            <person name="Kataoka E."/>
            <person name="Keightley P.D."/>
            <person name="Kheradpour P."/>
            <person name="Kirkness E.F."/>
            <person name="Koerich L.B."/>
            <person name="Kristiansen K."/>
            <person name="Kudrna D."/>
            <person name="Kulathinal R.J."/>
            <person name="Kumar S."/>
            <person name="Kwok R."/>
            <person name="Lander E."/>
            <person name="Langley C.H."/>
            <person name="Lapoint R."/>
            <person name="Lazzaro B.P."/>
            <person name="Lee S.J."/>
            <person name="Levesque L."/>
            <person name="Li R."/>
            <person name="Lin C.F."/>
            <person name="Lin M.F."/>
            <person name="Lindblad-Toh K."/>
            <person name="Llopart A."/>
            <person name="Long M."/>
            <person name="Low L."/>
            <person name="Lozovsky E."/>
            <person name="Lu J."/>
            <person name="Luo M."/>
            <person name="Machado C.A."/>
            <person name="Makalowski W."/>
            <person name="Marzo M."/>
            <person name="Matsuda M."/>
            <person name="Matzkin L."/>
            <person name="McAllister B."/>
            <person name="McBride C.S."/>
            <person name="McKernan B."/>
            <person name="McKernan K."/>
            <person name="Mendez-Lago M."/>
            <person name="Minx P."/>
            <person name="Mollenhauer M.U."/>
            <person name="Montooth K."/>
            <person name="Mount S.M."/>
            <person name="Mu X."/>
            <person name="Myers E."/>
            <person name="Negre B."/>
            <person name="Newfeld S."/>
            <person name="Nielsen R."/>
            <person name="Noor M.A."/>
            <person name="O'Grady P."/>
            <person name="Pachter L."/>
            <person name="Papaceit M."/>
            <person name="Parisi M.J."/>
            <person name="Parisi M."/>
            <person name="Parts L."/>
            <person name="Pedersen J.S."/>
            <person name="Pesole G."/>
            <person name="Phillippy A.M."/>
            <person name="Ponting C.P."/>
            <person name="Pop M."/>
            <person name="Porcelli D."/>
            <person name="Powell J.R."/>
            <person name="Prohaska S."/>
            <person name="Pruitt K."/>
            <person name="Puig M."/>
            <person name="Quesneville H."/>
            <person name="Ram K.R."/>
            <person name="Rand D."/>
            <person name="Rasmussen M.D."/>
            <person name="Reed L.K."/>
            <person name="Reenan R."/>
            <person name="Reily A."/>
            <person name="Remington K.A."/>
            <person name="Rieger T.T."/>
            <person name="Ritchie M.G."/>
            <person name="Robin C."/>
            <person name="Rogers Y.H."/>
            <person name="Rohde C."/>
            <person name="Rozas J."/>
            <person name="Rubenfield M.J."/>
            <person name="Ruiz A."/>
            <person name="Russo S."/>
            <person name="Salzberg S.L."/>
            <person name="Sanchez-Gracia A."/>
            <person name="Saranga D.J."/>
            <person name="Sato H."/>
            <person name="Schaeffer S.W."/>
            <person name="Schatz M.C."/>
            <person name="Schlenke T."/>
            <person name="Schwartz R."/>
            <person name="Segarra C."/>
            <person name="Singh R.S."/>
            <person name="Sirot L."/>
            <person name="Sirota M."/>
            <person name="Sisneros N.B."/>
            <person name="Smith C.D."/>
            <person name="Smith T.F."/>
            <person name="Spieth J."/>
            <person name="Stage D.E."/>
            <person name="Stark A."/>
            <person name="Stephan W."/>
            <person name="Strausberg R.L."/>
            <person name="Strempel S."/>
            <person name="Sturgill D."/>
            <person name="Sutton G."/>
            <person name="Sutton G.G."/>
            <person name="Tao W."/>
            <person name="Teichmann S."/>
            <person name="Tobari Y.N."/>
            <person name="Tomimura Y."/>
            <person name="Tsolas J.M."/>
            <person name="Valente V.L."/>
            <person name="Venter E."/>
            <person name="Venter J.C."/>
            <person name="Vicario S."/>
            <person name="Vieira F.G."/>
            <person name="Vilella A.J."/>
            <person name="Villasante A."/>
            <person name="Walenz B."/>
            <person name="Wang J."/>
            <person name="Wasserman M."/>
            <person name="Watts T."/>
            <person name="Wilson D."/>
            <person name="Wilson R.K."/>
            <person name="Wing R.A."/>
            <person name="Wolfner M.F."/>
            <person name="Wong A."/>
            <person name="Wong G.K."/>
            <person name="Wu C.I."/>
            <person name="Wu G."/>
            <person name="Yamamoto D."/>
            <person name="Yang H.P."/>
            <person name="Yang S.P."/>
            <person name="Yorke J.A."/>
            <person name="Yoshida K."/>
            <person name="Zdobnov E."/>
            <person name="Zhang P."/>
            <person name="Zhang Y."/>
            <person name="Zimin A.V."/>
            <person name="Baldwin J."/>
            <person name="Abdouelleil A."/>
            <person name="Abdulkadir J."/>
            <person name="Abebe A."/>
            <person name="Abera B."/>
            <person name="Abreu J."/>
            <person name="Acer S.C."/>
            <person name="Aftuck L."/>
            <person name="Alexander A."/>
            <person name="An P."/>
            <person name="Anderson E."/>
            <person name="Anderson S."/>
            <person name="Arachi H."/>
            <person name="Azer M."/>
            <person name="Bachantsang P."/>
            <person name="Barry A."/>
            <person name="Bayul T."/>
            <person name="Berlin A."/>
            <person name="Bessette D."/>
            <person name="Bloom T."/>
            <person name="Blye J."/>
            <person name="Boguslavskiy L."/>
            <person name="Bonnet C."/>
            <person name="Boukhgalter B."/>
            <person name="Bourzgui I."/>
            <person name="Brown A."/>
            <person name="Cahill P."/>
            <person name="Channer S."/>
            <person name="Cheshatsang Y."/>
            <person name="Chuda L."/>
            <person name="Citroen M."/>
            <person name="Collymore A."/>
            <person name="Cooke P."/>
            <person name="Costello M."/>
            <person name="D'Aco K."/>
            <person name="Daza R."/>
            <person name="De Haan G."/>
            <person name="DeGray S."/>
            <person name="DeMaso C."/>
            <person name="Dhargay N."/>
            <person name="Dooley K."/>
            <person name="Dooley E."/>
            <person name="Doricent M."/>
            <person name="Dorje P."/>
            <person name="Dorjee K."/>
            <person name="Dupes A."/>
            <person name="Elong R."/>
            <person name="Falk J."/>
            <person name="Farina A."/>
            <person name="Faro S."/>
            <person name="Ferguson D."/>
            <person name="Fisher S."/>
            <person name="Foley C.D."/>
            <person name="Franke A."/>
            <person name="Friedrich D."/>
            <person name="Gadbois L."/>
            <person name="Gearin G."/>
            <person name="Gearin C.R."/>
            <person name="Giannoukos G."/>
            <person name="Goode T."/>
            <person name="Graham J."/>
            <person name="Grandbois E."/>
            <person name="Grewal S."/>
            <person name="Gyaltsen K."/>
            <person name="Hafez N."/>
            <person name="Hagos B."/>
            <person name="Hall J."/>
            <person name="Henson C."/>
            <person name="Hollinger A."/>
            <person name="Honan T."/>
            <person name="Huard M.D."/>
            <person name="Hughes L."/>
            <person name="Hurhula B."/>
            <person name="Husby M.E."/>
            <person name="Kamat A."/>
            <person name="Kanga B."/>
            <person name="Kashin S."/>
            <person name="Khazanovich D."/>
            <person name="Kisner P."/>
            <person name="Lance K."/>
            <person name="Lara M."/>
            <person name="Lee W."/>
            <person name="Lennon N."/>
            <person name="Letendre F."/>
            <person name="LeVine R."/>
            <person name="Lipovsky A."/>
            <person name="Liu X."/>
            <person name="Liu J."/>
            <person name="Liu S."/>
            <person name="Lokyitsang T."/>
            <person name="Lokyitsang Y."/>
            <person name="Lubonja R."/>
            <person name="Lui A."/>
            <person name="MacDonald P."/>
            <person name="Magnisalis V."/>
            <person name="Maru K."/>
            <person name="Matthews C."/>
            <person name="McCusker W."/>
            <person name="McDonough S."/>
            <person name="Mehta T."/>
            <person name="Meldrim J."/>
            <person name="Meneus L."/>
            <person name="Mihai O."/>
            <person name="Mihalev A."/>
            <person name="Mihova T."/>
            <person name="Mittelman R."/>
            <person name="Mlenga V."/>
            <person name="Montmayeur A."/>
            <person name="Mulrain L."/>
            <person name="Navidi A."/>
            <person name="Naylor J."/>
            <person name="Negash T."/>
            <person name="Nguyen T."/>
            <person name="Nguyen N."/>
            <person name="Nicol R."/>
            <person name="Norbu C."/>
            <person name="Norbu N."/>
            <person name="Novod N."/>
            <person name="O'Neill B."/>
            <person name="Osman S."/>
            <person name="Markiewicz E."/>
            <person name="Oyono O.L."/>
            <person name="Patti C."/>
            <person name="Phunkhang P."/>
            <person name="Pierre F."/>
            <person name="Priest M."/>
            <person name="Raghuraman S."/>
            <person name="Rege F."/>
            <person name="Reyes R."/>
            <person name="Rise C."/>
            <person name="Rogov P."/>
            <person name="Ross K."/>
            <person name="Ryan E."/>
            <person name="Settipalli S."/>
            <person name="Shea T."/>
            <person name="Sherpa N."/>
            <person name="Shi L."/>
            <person name="Shih D."/>
            <person name="Sparrow T."/>
            <person name="Spaulding J."/>
            <person name="Stalker J."/>
            <person name="Stange-Thomann N."/>
            <person name="Stavropoulos S."/>
            <person name="Stone C."/>
            <person name="Strader C."/>
            <person name="Tesfaye S."/>
            <person name="Thomson T."/>
            <person name="Thoulutsang Y."/>
            <person name="Thoulutsang D."/>
            <person name="Topham K."/>
            <person name="Topping I."/>
            <person name="Tsamla T."/>
            <person name="Vassiliev H."/>
            <person name="Vo A."/>
            <person name="Wangchuk T."/>
            <person name="Wangdi T."/>
            <person name="Weiand M."/>
            <person name="Wilkinson J."/>
            <person name="Wilson A."/>
            <person name="Yadav S."/>
            <person name="Young G."/>
            <person name="Yu Q."/>
            <person name="Zembek L."/>
            <person name="Zhong D."/>
            <person name="Zimmer A."/>
            <person name="Zwirko Z."/>
            <person name="Jaffe D.B."/>
            <person name="Alvarez P."/>
            <person name="Brockman W."/>
            <person name="Butler J."/>
            <person name="Chin C."/>
            <person name="Gnerre S."/>
            <person name="Grabherr M."/>
            <person name="Kleber M."/>
            <person name="Mauceli E."/>
            <person name="MacCallum I."/>
        </authorList>
    </citation>
    <scope>NUCLEOTIDE SEQUENCE [LARGE SCALE GENOMIC DNA]</scope>
    <source>
        <strain evidence="15">Tucson 14030-0811.24</strain>
    </source>
</reference>
<comment type="catalytic activity">
    <reaction evidence="9 12">
        <text>O-phospho-L-seryl-[protein] + H2O = L-seryl-[protein] + phosphate</text>
        <dbReference type="Rhea" id="RHEA:20629"/>
        <dbReference type="Rhea" id="RHEA-COMP:9863"/>
        <dbReference type="Rhea" id="RHEA-COMP:11604"/>
        <dbReference type="ChEBI" id="CHEBI:15377"/>
        <dbReference type="ChEBI" id="CHEBI:29999"/>
        <dbReference type="ChEBI" id="CHEBI:43474"/>
        <dbReference type="ChEBI" id="CHEBI:83421"/>
        <dbReference type="EC" id="3.1.3.16"/>
    </reaction>
</comment>
<keyword evidence="8 12" id="KW-0539">Nucleus</keyword>
<dbReference type="PROSITE" id="PS51479">
    <property type="entry name" value="ZF_RTR1"/>
    <property type="match status" value="1"/>
</dbReference>
<evidence type="ECO:0000256" key="1">
    <source>
        <dbReference type="ARBA" id="ARBA00004123"/>
    </source>
</evidence>
<evidence type="ECO:0000313" key="14">
    <source>
        <dbReference type="EMBL" id="EDW75447.1"/>
    </source>
</evidence>
<evidence type="ECO:0000256" key="4">
    <source>
        <dbReference type="ARBA" id="ARBA00022771"/>
    </source>
</evidence>
<evidence type="ECO:0000256" key="8">
    <source>
        <dbReference type="ARBA" id="ARBA00023242"/>
    </source>
</evidence>
<dbReference type="EMBL" id="CH963852">
    <property type="protein sequence ID" value="EDW75447.1"/>
    <property type="molecule type" value="Genomic_DNA"/>
</dbReference>